<dbReference type="AlphaFoldDB" id="A0AAW3ZM93"/>
<sequence length="489" mass="51761">MISSTTPRWLAGLAGLIALSEPALALTDLDAEYANCRSSSPSVTVTVGPSDDYQAAINAASAGTRVQLAAGDYSNGLRIYDLHGAAGNCIVIEGPETGVARLIGAPLNGIRNVVQIRNSSYVLLRRLEIDGTGTTDLDALKSDATIAGAHSAAWSHHISLEQLHIHDFDFSQQQVGISTKGPAWNWVLRNNRIERVGTGIYLGNSNGAEHFVHGLIEFNLIRDSVGYNAQIKHQFAASRPSGSGFETLPATGRTVIRHNVFHKSGNSSGGGNARPNLLLGTFPLSGNGSNDDYVVYGNFFYQNPTGVEALFQGEGNLALYANLFFNDQGPAIAIQPQNGELRRIRLLHNTVLSSGSGIFVSGSVNAMFDQDVRGNAVFSDGTAISGGSQSDNVSDTLDNADLYLQNPQGQISGVDRLDLHPLDGALSGSPIDATPIAGLTDAERDFNDAAVDPARRGAYASSGVNPGWPLALVIKDLGPLDRVFYSGFE</sequence>
<dbReference type="RefSeq" id="WP_192030690.1">
    <property type="nucleotide sequence ID" value="NZ_JACYTR010000046.1"/>
</dbReference>
<evidence type="ECO:0000256" key="1">
    <source>
        <dbReference type="SAM" id="SignalP"/>
    </source>
</evidence>
<accession>A0AAW3ZM93</accession>
<evidence type="ECO:0000313" key="3">
    <source>
        <dbReference type="Proteomes" id="UP000613768"/>
    </source>
</evidence>
<dbReference type="EMBL" id="JACYTR010000046">
    <property type="protein sequence ID" value="MBD8527268.1"/>
    <property type="molecule type" value="Genomic_DNA"/>
</dbReference>
<proteinExistence type="predicted"/>
<feature type="chain" id="PRO_5043352186" description="Right handed beta helix domain-containing protein" evidence="1">
    <location>
        <begin position="26"/>
        <end position="489"/>
    </location>
</feature>
<keyword evidence="1" id="KW-0732">Signal</keyword>
<dbReference type="Proteomes" id="UP000613768">
    <property type="component" value="Unassembled WGS sequence"/>
</dbReference>
<dbReference type="InterPro" id="IPR011050">
    <property type="entry name" value="Pectin_lyase_fold/virulence"/>
</dbReference>
<feature type="signal peptide" evidence="1">
    <location>
        <begin position="1"/>
        <end position="25"/>
    </location>
</feature>
<dbReference type="SUPFAM" id="SSF51126">
    <property type="entry name" value="Pectin lyase-like"/>
    <property type="match status" value="1"/>
</dbReference>
<reference evidence="2 3" key="1">
    <citation type="submission" date="2020-09" db="EMBL/GenBank/DDBJ databases">
        <title>Pseudoxanthomonas sp. CAU 1598 isolated from sand of Yaerae Beach.</title>
        <authorList>
            <person name="Kim W."/>
        </authorList>
    </citation>
    <scope>NUCLEOTIDE SEQUENCE [LARGE SCALE GENOMIC DNA]</scope>
    <source>
        <strain evidence="2 3">CAU 1598</strain>
    </source>
</reference>
<dbReference type="SMART" id="SM00710">
    <property type="entry name" value="PbH1"/>
    <property type="match status" value="4"/>
</dbReference>
<protein>
    <recommendedName>
        <fullName evidence="4">Right handed beta helix domain-containing protein</fullName>
    </recommendedName>
</protein>
<name>A0AAW3ZM93_9GAMM</name>
<dbReference type="InterPro" id="IPR006626">
    <property type="entry name" value="PbH1"/>
</dbReference>
<gene>
    <name evidence="2" type="ORF">IFO71_16110</name>
</gene>
<dbReference type="Gene3D" id="2.160.20.10">
    <property type="entry name" value="Single-stranded right-handed beta-helix, Pectin lyase-like"/>
    <property type="match status" value="1"/>
</dbReference>
<comment type="caution">
    <text evidence="2">The sequence shown here is derived from an EMBL/GenBank/DDBJ whole genome shotgun (WGS) entry which is preliminary data.</text>
</comment>
<evidence type="ECO:0000313" key="2">
    <source>
        <dbReference type="EMBL" id="MBD8527268.1"/>
    </source>
</evidence>
<evidence type="ECO:0008006" key="4">
    <source>
        <dbReference type="Google" id="ProtNLM"/>
    </source>
</evidence>
<dbReference type="InterPro" id="IPR012334">
    <property type="entry name" value="Pectin_lyas_fold"/>
</dbReference>
<organism evidence="2 3">
    <name type="scientific">Pseudomarimonas arenosa</name>
    <dbReference type="NCBI Taxonomy" id="2774145"/>
    <lineage>
        <taxon>Bacteria</taxon>
        <taxon>Pseudomonadati</taxon>
        <taxon>Pseudomonadota</taxon>
        <taxon>Gammaproteobacteria</taxon>
        <taxon>Lysobacterales</taxon>
        <taxon>Lysobacteraceae</taxon>
        <taxon>Pseudomarimonas</taxon>
    </lineage>
</organism>
<keyword evidence="3" id="KW-1185">Reference proteome</keyword>